<dbReference type="Proteomes" id="UP001360560">
    <property type="component" value="Unassembled WGS sequence"/>
</dbReference>
<dbReference type="SMART" id="SM00651">
    <property type="entry name" value="Sm"/>
    <property type="match status" value="1"/>
</dbReference>
<evidence type="ECO:0000313" key="11">
    <source>
        <dbReference type="EMBL" id="GMM38311.1"/>
    </source>
</evidence>
<dbReference type="PROSITE" id="PS52002">
    <property type="entry name" value="SM"/>
    <property type="match status" value="1"/>
</dbReference>
<keyword evidence="6 9" id="KW-0508">mRNA splicing</keyword>
<name>A0AAV5QUV7_9ASCO</name>
<evidence type="ECO:0000256" key="1">
    <source>
        <dbReference type="ARBA" id="ARBA00004123"/>
    </source>
</evidence>
<dbReference type="InterPro" id="IPR010920">
    <property type="entry name" value="LSM_dom_sf"/>
</dbReference>
<dbReference type="FunFam" id="2.30.30.100:FF:000023">
    <property type="entry name" value="Small nuclear ribonucleoprotein G"/>
    <property type="match status" value="1"/>
</dbReference>
<organism evidence="11 12">
    <name type="scientific">Saccharomycopsis crataegensis</name>
    <dbReference type="NCBI Taxonomy" id="43959"/>
    <lineage>
        <taxon>Eukaryota</taxon>
        <taxon>Fungi</taxon>
        <taxon>Dikarya</taxon>
        <taxon>Ascomycota</taxon>
        <taxon>Saccharomycotina</taxon>
        <taxon>Saccharomycetes</taxon>
        <taxon>Saccharomycopsidaceae</taxon>
        <taxon>Saccharomycopsis</taxon>
    </lineage>
</organism>
<keyword evidence="5 9" id="KW-0694">RNA-binding</keyword>
<dbReference type="GO" id="GO:0005682">
    <property type="term" value="C:U5 snRNP"/>
    <property type="evidence" value="ECO:0007669"/>
    <property type="project" value="TreeGrafter"/>
</dbReference>
<dbReference type="InterPro" id="IPR044641">
    <property type="entry name" value="Lsm7/SmG-like"/>
</dbReference>
<keyword evidence="3 9" id="KW-0507">mRNA processing</keyword>
<sequence>MVSAPELKKYMDKSLSIQLNANRKITGTLRGYDVFLNLTLENTIHIDPATGDKVQIGTSVVRGNSIQSIEVLDKI</sequence>
<dbReference type="Gene3D" id="2.30.30.100">
    <property type="match status" value="1"/>
</dbReference>
<evidence type="ECO:0000256" key="2">
    <source>
        <dbReference type="ARBA" id="ARBA00006850"/>
    </source>
</evidence>
<evidence type="ECO:0000256" key="5">
    <source>
        <dbReference type="ARBA" id="ARBA00022884"/>
    </source>
</evidence>
<evidence type="ECO:0000256" key="3">
    <source>
        <dbReference type="ARBA" id="ARBA00022664"/>
    </source>
</evidence>
<keyword evidence="12" id="KW-1185">Reference proteome</keyword>
<dbReference type="CDD" id="cd01719">
    <property type="entry name" value="Sm_G"/>
    <property type="match status" value="1"/>
</dbReference>
<evidence type="ECO:0000256" key="9">
    <source>
        <dbReference type="RuleBase" id="RU365052"/>
    </source>
</evidence>
<dbReference type="GO" id="GO:0097526">
    <property type="term" value="C:spliceosomal tri-snRNP complex"/>
    <property type="evidence" value="ECO:0007669"/>
    <property type="project" value="TreeGrafter"/>
</dbReference>
<proteinExistence type="inferred from homology"/>
<dbReference type="EMBL" id="BTFZ01000019">
    <property type="protein sequence ID" value="GMM38311.1"/>
    <property type="molecule type" value="Genomic_DNA"/>
</dbReference>
<dbReference type="InterPro" id="IPR034098">
    <property type="entry name" value="Sm_G"/>
</dbReference>
<dbReference type="GO" id="GO:0005686">
    <property type="term" value="C:U2 snRNP"/>
    <property type="evidence" value="ECO:0007669"/>
    <property type="project" value="TreeGrafter"/>
</dbReference>
<evidence type="ECO:0000256" key="7">
    <source>
        <dbReference type="ARBA" id="ARBA00023242"/>
    </source>
</evidence>
<dbReference type="SUPFAM" id="SSF50182">
    <property type="entry name" value="Sm-like ribonucleoproteins"/>
    <property type="match status" value="1"/>
</dbReference>
<protein>
    <recommendedName>
        <fullName evidence="9">Small nuclear ribonucleoprotein G</fullName>
        <shortName evidence="9">snRNP-G</shortName>
    </recommendedName>
</protein>
<comment type="function">
    <text evidence="9">Plays a role in pre-mRNA splicing.</text>
</comment>
<dbReference type="GeneID" id="90076300"/>
<keyword evidence="4 9" id="KW-0747">Spliceosome</keyword>
<evidence type="ECO:0000313" key="12">
    <source>
        <dbReference type="Proteomes" id="UP001360560"/>
    </source>
</evidence>
<dbReference type="PANTHER" id="PTHR10553">
    <property type="entry name" value="SMALL NUCLEAR RIBONUCLEOPROTEIN"/>
    <property type="match status" value="1"/>
</dbReference>
<dbReference type="InterPro" id="IPR001163">
    <property type="entry name" value="Sm_dom_euk/arc"/>
</dbReference>
<comment type="similarity">
    <text evidence="2 9">Belongs to the snRNP Sm proteins family.</text>
</comment>
<dbReference type="GO" id="GO:0005687">
    <property type="term" value="C:U4 snRNP"/>
    <property type="evidence" value="ECO:0007669"/>
    <property type="project" value="TreeGrafter"/>
</dbReference>
<dbReference type="GO" id="GO:0034719">
    <property type="term" value="C:SMN-Sm protein complex"/>
    <property type="evidence" value="ECO:0007669"/>
    <property type="project" value="TreeGrafter"/>
</dbReference>
<dbReference type="GO" id="GO:0000387">
    <property type="term" value="P:spliceosomal snRNP assembly"/>
    <property type="evidence" value="ECO:0007669"/>
    <property type="project" value="UniProtKB-UniRule"/>
</dbReference>
<keyword evidence="8 9" id="KW-0687">Ribonucleoprotein</keyword>
<dbReference type="GO" id="GO:0071013">
    <property type="term" value="C:catalytic step 2 spliceosome"/>
    <property type="evidence" value="ECO:0007669"/>
    <property type="project" value="TreeGrafter"/>
</dbReference>
<evidence type="ECO:0000259" key="10">
    <source>
        <dbReference type="PROSITE" id="PS52002"/>
    </source>
</evidence>
<comment type="caution">
    <text evidence="11">The sequence shown here is derived from an EMBL/GenBank/DDBJ whole genome shotgun (WGS) entry which is preliminary data.</text>
</comment>
<evidence type="ECO:0000256" key="6">
    <source>
        <dbReference type="ARBA" id="ARBA00023187"/>
    </source>
</evidence>
<keyword evidence="7 9" id="KW-0539">Nucleus</keyword>
<dbReference type="GO" id="GO:0005685">
    <property type="term" value="C:U1 snRNP"/>
    <property type="evidence" value="ECO:0007669"/>
    <property type="project" value="TreeGrafter"/>
</dbReference>
<dbReference type="GO" id="GO:0003723">
    <property type="term" value="F:RNA binding"/>
    <property type="evidence" value="ECO:0007669"/>
    <property type="project" value="UniProtKB-UniRule"/>
</dbReference>
<dbReference type="InterPro" id="IPR047575">
    <property type="entry name" value="Sm"/>
</dbReference>
<dbReference type="AlphaFoldDB" id="A0AAV5QUV7"/>
<dbReference type="RefSeq" id="XP_064855307.1">
    <property type="nucleotide sequence ID" value="XM_064999235.1"/>
</dbReference>
<dbReference type="PANTHER" id="PTHR10553:SF2">
    <property type="entry name" value="SMALL NUCLEAR RIBONUCLEOPROTEIN G"/>
    <property type="match status" value="1"/>
</dbReference>
<dbReference type="Pfam" id="PF01423">
    <property type="entry name" value="LSM"/>
    <property type="match status" value="1"/>
</dbReference>
<dbReference type="GO" id="GO:0071011">
    <property type="term" value="C:precatalytic spliceosome"/>
    <property type="evidence" value="ECO:0007669"/>
    <property type="project" value="TreeGrafter"/>
</dbReference>
<gene>
    <name evidence="11" type="ORF">DASC09_056500</name>
</gene>
<evidence type="ECO:0000256" key="4">
    <source>
        <dbReference type="ARBA" id="ARBA00022728"/>
    </source>
</evidence>
<evidence type="ECO:0000256" key="8">
    <source>
        <dbReference type="ARBA" id="ARBA00023274"/>
    </source>
</evidence>
<reference evidence="11 12" key="1">
    <citation type="journal article" date="2023" name="Elife">
        <title>Identification of key yeast species and microbe-microbe interactions impacting larval growth of Drosophila in the wild.</title>
        <authorList>
            <person name="Mure A."/>
            <person name="Sugiura Y."/>
            <person name="Maeda R."/>
            <person name="Honda K."/>
            <person name="Sakurai N."/>
            <person name="Takahashi Y."/>
            <person name="Watada M."/>
            <person name="Katoh T."/>
            <person name="Gotoh A."/>
            <person name="Gotoh Y."/>
            <person name="Taniguchi I."/>
            <person name="Nakamura K."/>
            <person name="Hayashi T."/>
            <person name="Katayama T."/>
            <person name="Uemura T."/>
            <person name="Hattori Y."/>
        </authorList>
    </citation>
    <scope>NUCLEOTIDE SEQUENCE [LARGE SCALE GENOMIC DNA]</scope>
    <source>
        <strain evidence="11 12">SC-9</strain>
    </source>
</reference>
<dbReference type="GO" id="GO:0071004">
    <property type="term" value="C:U2-type prespliceosome"/>
    <property type="evidence" value="ECO:0007669"/>
    <property type="project" value="TreeGrafter"/>
</dbReference>
<accession>A0AAV5QUV7</accession>
<feature type="domain" description="Sm" evidence="10">
    <location>
        <begin position="2"/>
        <end position="75"/>
    </location>
</feature>
<comment type="subcellular location">
    <subcellularLocation>
        <location evidence="1 9">Nucleus</location>
    </subcellularLocation>
</comment>